<reference evidence="4 5" key="1">
    <citation type="submission" date="2016-10" db="EMBL/GenBank/DDBJ databases">
        <authorList>
            <person name="de Groot N.N."/>
        </authorList>
    </citation>
    <scope>NUCLEOTIDE SEQUENCE [LARGE SCALE GENOMIC DNA]</scope>
    <source>
        <strain evidence="4 5">DSM 13760</strain>
    </source>
</reference>
<dbReference type="PANTHER" id="PTHR31157:SF1">
    <property type="entry name" value="SCP DOMAIN-CONTAINING PROTEIN"/>
    <property type="match status" value="1"/>
</dbReference>
<evidence type="ECO:0000256" key="1">
    <source>
        <dbReference type="SAM" id="MobiDB-lite"/>
    </source>
</evidence>
<dbReference type="InterPro" id="IPR013783">
    <property type="entry name" value="Ig-like_fold"/>
</dbReference>
<dbReference type="Gene3D" id="2.60.40.10">
    <property type="entry name" value="Immunoglobulins"/>
    <property type="match status" value="11"/>
</dbReference>
<dbReference type="InterPro" id="IPR018392">
    <property type="entry name" value="LysM"/>
</dbReference>
<keyword evidence="5" id="KW-1185">Reference proteome</keyword>
<dbReference type="InterPro" id="IPR014044">
    <property type="entry name" value="CAP_dom"/>
</dbReference>
<feature type="region of interest" description="Disordered" evidence="1">
    <location>
        <begin position="126"/>
        <end position="182"/>
    </location>
</feature>
<dbReference type="InterPro" id="IPR022038">
    <property type="entry name" value="Ig-like_bact"/>
</dbReference>
<dbReference type="Pfam" id="PF07523">
    <property type="entry name" value="Big_3"/>
    <property type="match status" value="11"/>
</dbReference>
<dbReference type="EMBL" id="FOHA01000012">
    <property type="protein sequence ID" value="SER95232.1"/>
    <property type="molecule type" value="Genomic_DNA"/>
</dbReference>
<dbReference type="RefSeq" id="WP_092652862.1">
    <property type="nucleotide sequence ID" value="NZ_FOHA01000012.1"/>
</dbReference>
<dbReference type="OrthoDB" id="9783944at2"/>
<sequence>MQKKKTMKKVKKQWVVASSLMAGVALSLAFGSTQASAREWVANTPESIQITQGQKEYTIKWGDTLWAISEKSGLTIETLASLNNIANANLIYEGNILSLSADGVSVKVTDAAGNTLAEQPLSQADQAGIAKKAQEAQEQAKKDSTYPSQHNAAKQPDKKPALPVNPNQPEKEKPSDTKDQSTLVVQDSTIAFDSKWQAEDNFVAATDKNGKAIAFKEVKVAGTVDTSKPGTYKVVYTYNKITAVANVTVKEKEADQTTVLVKDSTIELGTTWTAEDNFISATDKNGKAVDFEKIELNGTVETDTPGTYEITYTYGTASATAKVTVKEAPVDLTSITVKDIEIEQYAAWSKEDNFVAAQDEFGHPLTVDQLTVDANIYMATPGKYQVIYTYKNTSVTATVTVLAKDQVDLTSITVKDIEIEQYAAWSKEDNFVSAQDEFGNPLTIDQLTVDANIYMATPGEYQVVYTYKNTSVTATVTVKEKAVDLTAIVAMDSTIEFGSTWTAEDNFISAVDKDGLAVDFSEVQVTGSVDTSTVGTYKITYTYNGKSTIATITVNAKADLTSLSIRNTSIAFGSTWQAVDNFVSATDADGNTVELDKVTVVGTVNTNTAGIYTVKYTIGSISKSATITVEPKVDLSDIQVKDSTIEFGAAWTASDNFISAKDADGKTVGMDKVTIVGTVNTNVAGTYTITYIIGNASKTATITVNPKIDLSDIQVKDSAIKFGSTWTASDNFVSAKDEDGLIAGMDKVTVKGTVNTNVAGTYTVTYTIGKATKTATITVNPKVDLSDIQVKDSTIEFGAAWTASDNFVSAKDEDGNAANIDKVTVTGTVDTNTAGTYTVTYKIGKASKVATITVNAKIDLSDIQVKDSVIEFGAPWTASDNFVSAKDENGNAVGMDKVTITGAVKSNEAGTYTVTYTIGKASKTANITVNPKVDLSDVVVKNSTIEFGTAWQAGDNFVSAKDENGVAIGVDKVTVTGTVNTNLPGTYQVSYTVGKVTKTAQIIVNPKAAYQPNVVAIQDKIVTLVNGLRAEVGQPTLTQNTALTNGATIRTNELISLFSHTRPSGAEWGTILGEVNYSYTAAAENIAWSSRAADSDDAIAMQLFTQWKESPGHYDNMIHPKMKEIGIGVTIHNGEVFGTQLFGAR</sequence>
<evidence type="ECO:0000313" key="4">
    <source>
        <dbReference type="EMBL" id="SER95232.1"/>
    </source>
</evidence>
<dbReference type="InterPro" id="IPR036779">
    <property type="entry name" value="LysM_dom_sf"/>
</dbReference>
<dbReference type="SUPFAM" id="SSF55797">
    <property type="entry name" value="PR-1-like"/>
    <property type="match status" value="1"/>
</dbReference>
<dbReference type="AlphaFoldDB" id="A0A1H9TDF5"/>
<dbReference type="Gene3D" id="3.10.350.10">
    <property type="entry name" value="LysM domain"/>
    <property type="match status" value="1"/>
</dbReference>
<dbReference type="Pfam" id="PF00188">
    <property type="entry name" value="CAP"/>
    <property type="match status" value="1"/>
</dbReference>
<proteinExistence type="predicted"/>
<dbReference type="Pfam" id="PF01476">
    <property type="entry name" value="LysM"/>
    <property type="match status" value="1"/>
</dbReference>
<dbReference type="SUPFAM" id="SSF54106">
    <property type="entry name" value="LysM domain"/>
    <property type="match status" value="1"/>
</dbReference>
<keyword evidence="2" id="KW-0732">Signal</keyword>
<dbReference type="SMART" id="SM00257">
    <property type="entry name" value="LysM"/>
    <property type="match status" value="1"/>
</dbReference>
<organism evidence="4 5">
    <name type="scientific">Isobaculum melis</name>
    <dbReference type="NCBI Taxonomy" id="142588"/>
    <lineage>
        <taxon>Bacteria</taxon>
        <taxon>Bacillati</taxon>
        <taxon>Bacillota</taxon>
        <taxon>Bacilli</taxon>
        <taxon>Lactobacillales</taxon>
        <taxon>Carnobacteriaceae</taxon>
        <taxon>Isobaculum</taxon>
    </lineage>
</organism>
<dbReference type="PROSITE" id="PS51782">
    <property type="entry name" value="LYSM"/>
    <property type="match status" value="1"/>
</dbReference>
<gene>
    <name evidence="4" type="ORF">SAMN04488559_11268</name>
</gene>
<dbReference type="PANTHER" id="PTHR31157">
    <property type="entry name" value="SCP DOMAIN-CONTAINING PROTEIN"/>
    <property type="match status" value="1"/>
</dbReference>
<dbReference type="STRING" id="142588.SAMN04488559_11268"/>
<feature type="signal peptide" evidence="2">
    <location>
        <begin position="1"/>
        <end position="37"/>
    </location>
</feature>
<protein>
    <submittedName>
        <fullName evidence="4">Uncharacterized conserved protein YkwD, contains CAP (CSP/antigen 5/PR1) domain</fullName>
    </submittedName>
</protein>
<feature type="compositionally biased region" description="Basic and acidic residues" evidence="1">
    <location>
        <begin position="132"/>
        <end position="144"/>
    </location>
</feature>
<name>A0A1H9TDF5_9LACT</name>
<dbReference type="CDD" id="cd00118">
    <property type="entry name" value="LysM"/>
    <property type="match status" value="1"/>
</dbReference>
<feature type="compositionally biased region" description="Basic and acidic residues" evidence="1">
    <location>
        <begin position="169"/>
        <end position="179"/>
    </location>
</feature>
<feature type="chain" id="PRO_5011715270" evidence="2">
    <location>
        <begin position="38"/>
        <end position="1145"/>
    </location>
</feature>
<feature type="domain" description="LysM" evidence="3">
    <location>
        <begin position="55"/>
        <end position="99"/>
    </location>
</feature>
<evidence type="ECO:0000256" key="2">
    <source>
        <dbReference type="SAM" id="SignalP"/>
    </source>
</evidence>
<dbReference type="CDD" id="cd05379">
    <property type="entry name" value="CAP_bacterial"/>
    <property type="match status" value="1"/>
</dbReference>
<evidence type="ECO:0000259" key="3">
    <source>
        <dbReference type="PROSITE" id="PS51782"/>
    </source>
</evidence>
<accession>A0A1H9TDF5</accession>
<evidence type="ECO:0000313" key="5">
    <source>
        <dbReference type="Proteomes" id="UP000198948"/>
    </source>
</evidence>
<dbReference type="Proteomes" id="UP000198948">
    <property type="component" value="Unassembled WGS sequence"/>
</dbReference>
<dbReference type="Gene3D" id="3.40.33.10">
    <property type="entry name" value="CAP"/>
    <property type="match status" value="1"/>
</dbReference>
<dbReference type="InterPro" id="IPR035940">
    <property type="entry name" value="CAP_sf"/>
</dbReference>